<dbReference type="Proteomes" id="UP000029843">
    <property type="component" value="Unassembled WGS sequence"/>
</dbReference>
<organism evidence="2 3">
    <name type="scientific">Colwellia psychrerythraea</name>
    <name type="common">Vibrio psychroerythus</name>
    <dbReference type="NCBI Taxonomy" id="28229"/>
    <lineage>
        <taxon>Bacteria</taxon>
        <taxon>Pseudomonadati</taxon>
        <taxon>Pseudomonadota</taxon>
        <taxon>Gammaproteobacteria</taxon>
        <taxon>Alteromonadales</taxon>
        <taxon>Colwelliaceae</taxon>
        <taxon>Colwellia</taxon>
    </lineage>
</organism>
<gene>
    <name evidence="2" type="ORF">ND2E_0853</name>
</gene>
<feature type="region of interest" description="Disordered" evidence="1">
    <location>
        <begin position="639"/>
        <end position="731"/>
    </location>
</feature>
<dbReference type="PATRIC" id="fig|28229.4.peg.4349"/>
<dbReference type="AlphaFoldDB" id="A0A099K8L5"/>
<comment type="caution">
    <text evidence="2">The sequence shown here is derived from an EMBL/GenBank/DDBJ whole genome shotgun (WGS) entry which is preliminary data.</text>
</comment>
<accession>A0A099K8L5</accession>
<name>A0A099K8L5_COLPS</name>
<feature type="compositionally biased region" description="Basic and acidic residues" evidence="1">
    <location>
        <begin position="697"/>
        <end position="710"/>
    </location>
</feature>
<evidence type="ECO:0000313" key="3">
    <source>
        <dbReference type="Proteomes" id="UP000029843"/>
    </source>
</evidence>
<sequence length="731" mass="81646" precursor="true">MKLRLNVPILTVIKTWFIICFFLLFSLTSFATDWPQELSGDRGTIVVYQPQPEKLKGNILTGRAAMSLELKDNPSPIFGVFWFSAKIATDRSENTVTISQLKVTKVGWPDSKESDEEQFSQFVEAQLVSSSFTASLSKLTASLTSAEQIKESLAAIKNDPPIIQFTSTLSVLLSYDGDPVFRDIEKSSYQRALNTPLAVVKKKNQEKFYLTSGHLWYQASSALGPWTILANPPADLKALIPKEDEISDAPQVISAPNIVTVTEPTELVVSDGKANWTSLVGGKLLYVENTETPWLRELASGEMYVLLSGRWFRSKSEQGPWIFVRADKLPQSFKEIPPDSAIGGIRTSVAGTDEAEQAVLDAQIPQTAAIKRSEAKLTVNYDGEPIFEKIAETQVEYATNTSAQVLKISEKYYAVDNGVWFVASKPKGPWQVADNIPQEAIAQIPPSSPMYNTTYVTVYDSTPEIVYVGYTPGYMWSYPYYGVPIYGTGWYYPPYYVGGWYYPRPPTWGLHVGYNPWTGWNVGVSWGSPFFRVGVVWSGGYHHHPRPCCGRYYGGGYRGNTNININGNVNIGNSVSIANRAHAKKRIAENPANRAGGRITQGHRANNLYNQGVNKKRNAIKQPSTGKINRAKVSPKRANNVYADKRGGVVRHENGQWQNRSNKNWKTVPKQGTLNSPSFPNQQSRNQQINSQKRNNRTFDHKTMNRELHGRQMGNMSRGARQPMGSARRGR</sequence>
<dbReference type="OrthoDB" id="102964at2"/>
<dbReference type="EMBL" id="JQED01000056">
    <property type="protein sequence ID" value="KGJ86681.1"/>
    <property type="molecule type" value="Genomic_DNA"/>
</dbReference>
<proteinExistence type="predicted"/>
<protein>
    <recommendedName>
        <fullName evidence="4">Carbohydrate-binding family V/XII</fullName>
    </recommendedName>
</protein>
<reference evidence="2 3" key="1">
    <citation type="submission" date="2014-08" db="EMBL/GenBank/DDBJ databases">
        <title>Genomic and Phenotypic Diversity of Colwellia psychrerythraea strains from Disparate Marine Basins.</title>
        <authorList>
            <person name="Techtmann S.M."/>
            <person name="Stelling S.C."/>
            <person name="Utturkar S.M."/>
            <person name="Alshibli N."/>
            <person name="Harris A."/>
            <person name="Brown S.D."/>
            <person name="Hazen T.C."/>
        </authorList>
    </citation>
    <scope>NUCLEOTIDE SEQUENCE [LARGE SCALE GENOMIC DNA]</scope>
    <source>
        <strain evidence="2 3">ND2E</strain>
    </source>
</reference>
<feature type="compositionally biased region" description="Low complexity" evidence="1">
    <location>
        <begin position="681"/>
        <end position="693"/>
    </location>
</feature>
<feature type="compositionally biased region" description="Basic and acidic residues" evidence="1">
    <location>
        <begin position="643"/>
        <end position="654"/>
    </location>
</feature>
<evidence type="ECO:0000256" key="1">
    <source>
        <dbReference type="SAM" id="MobiDB-lite"/>
    </source>
</evidence>
<evidence type="ECO:0008006" key="4">
    <source>
        <dbReference type="Google" id="ProtNLM"/>
    </source>
</evidence>
<evidence type="ECO:0000313" key="2">
    <source>
        <dbReference type="EMBL" id="KGJ86681.1"/>
    </source>
</evidence>
<feature type="compositionally biased region" description="Polar residues" evidence="1">
    <location>
        <begin position="655"/>
        <end position="680"/>
    </location>
</feature>